<dbReference type="EMBL" id="CM029046">
    <property type="protein sequence ID" value="KAG2590489.1"/>
    <property type="molecule type" value="Genomic_DNA"/>
</dbReference>
<protein>
    <recommendedName>
        <fullName evidence="6">GDSL esterase/lipase</fullName>
    </recommendedName>
</protein>
<dbReference type="Pfam" id="PF00657">
    <property type="entry name" value="Lipase_GDSL"/>
    <property type="match status" value="1"/>
</dbReference>
<evidence type="ECO:0000313" key="4">
    <source>
        <dbReference type="EMBL" id="KAG2590489.1"/>
    </source>
</evidence>
<keyword evidence="5" id="KW-1185">Reference proteome</keyword>
<proteinExistence type="inferred from homology"/>
<comment type="similarity">
    <text evidence="1">Belongs to the 'GDSL' lipolytic enzyme family.</text>
</comment>
<dbReference type="PANTHER" id="PTHR22835:SF663">
    <property type="entry name" value="LIPASE-LIKE"/>
    <property type="match status" value="1"/>
</dbReference>
<evidence type="ECO:0000256" key="3">
    <source>
        <dbReference type="SAM" id="MobiDB-lite"/>
    </source>
</evidence>
<evidence type="ECO:0000256" key="1">
    <source>
        <dbReference type="ARBA" id="ARBA00008668"/>
    </source>
</evidence>
<dbReference type="GO" id="GO:0016788">
    <property type="term" value="F:hydrolase activity, acting on ester bonds"/>
    <property type="evidence" value="ECO:0007669"/>
    <property type="project" value="InterPro"/>
</dbReference>
<dbReference type="Gene3D" id="3.40.50.1110">
    <property type="entry name" value="SGNH hydrolase"/>
    <property type="match status" value="1"/>
</dbReference>
<name>A0A8T0S1M1_PANVG</name>
<organism evidence="4 5">
    <name type="scientific">Panicum virgatum</name>
    <name type="common">Blackwell switchgrass</name>
    <dbReference type="NCBI Taxonomy" id="38727"/>
    <lineage>
        <taxon>Eukaryota</taxon>
        <taxon>Viridiplantae</taxon>
        <taxon>Streptophyta</taxon>
        <taxon>Embryophyta</taxon>
        <taxon>Tracheophyta</taxon>
        <taxon>Spermatophyta</taxon>
        <taxon>Magnoliopsida</taxon>
        <taxon>Liliopsida</taxon>
        <taxon>Poales</taxon>
        <taxon>Poaceae</taxon>
        <taxon>PACMAD clade</taxon>
        <taxon>Panicoideae</taxon>
        <taxon>Panicodae</taxon>
        <taxon>Paniceae</taxon>
        <taxon>Panicinae</taxon>
        <taxon>Panicum</taxon>
        <taxon>Panicum sect. Hiantes</taxon>
    </lineage>
</organism>
<evidence type="ECO:0000313" key="5">
    <source>
        <dbReference type="Proteomes" id="UP000823388"/>
    </source>
</evidence>
<comment type="caution">
    <text evidence="4">The sequence shown here is derived from an EMBL/GenBank/DDBJ whole genome shotgun (WGS) entry which is preliminary data.</text>
</comment>
<accession>A0A8T0S1M1</accession>
<feature type="region of interest" description="Disordered" evidence="3">
    <location>
        <begin position="1"/>
        <end position="36"/>
    </location>
</feature>
<dbReference type="InterPro" id="IPR001087">
    <property type="entry name" value="GDSL"/>
</dbReference>
<sequence>MIRSSPGYSRKKKFLSPGARLEQRRERLTTSPEEGARPWVPLHPAGEEYGCCFRWRWWQRRPRWLGWGGGTVARVFSFGDSLADTGNHRFVYPNDSDPVLRLPYGETFFHRATGRYSNGRIVLDFLADALGLPFVRPYLSGRRAEDFAHGASFAVGGGTALAPEFFRDRGFNMSTNPVHLDMEMKWFRDMVGLLCPGGIAGCSDVMNQSLFLVGEIGGNDYNLPLLAGALPLDDVIAFAPVVIAKISSTITELIGLGAKTLVVPGNLPIGCIPNYLFVFRSDNKEEYEAETGCIGWLNEFARYHNKLLIRELERLRQLHPGVTNSPSSMPTTTEPPWRFSFPRNDMELSIPWWLAVVEGIPTVWLQAQNVDEENTVCVVIQKSMDHGTACILQKLCTGQLQRACYEAHTRSLQFLPPPIHVHILLSSALVSNINPYKNCNSELQTFGRPIRDFLLNAP</sequence>
<evidence type="ECO:0000256" key="2">
    <source>
        <dbReference type="ARBA" id="ARBA00023180"/>
    </source>
</evidence>
<keyword evidence="2" id="KW-0325">Glycoprotein</keyword>
<reference evidence="4" key="1">
    <citation type="submission" date="2020-05" db="EMBL/GenBank/DDBJ databases">
        <title>WGS assembly of Panicum virgatum.</title>
        <authorList>
            <person name="Lovell J.T."/>
            <person name="Jenkins J."/>
            <person name="Shu S."/>
            <person name="Juenger T.E."/>
            <person name="Schmutz J."/>
        </authorList>
    </citation>
    <scope>NUCLEOTIDE SEQUENCE</scope>
    <source>
        <strain evidence="4">AP13</strain>
    </source>
</reference>
<gene>
    <name evidence="4" type="ORF">PVAP13_5NG405100</name>
</gene>
<dbReference type="InterPro" id="IPR036514">
    <property type="entry name" value="SGNH_hydro_sf"/>
</dbReference>
<dbReference type="PANTHER" id="PTHR22835">
    <property type="entry name" value="ZINC FINGER FYVE DOMAIN CONTAINING PROTEIN"/>
    <property type="match status" value="1"/>
</dbReference>
<dbReference type="Proteomes" id="UP000823388">
    <property type="component" value="Chromosome 5N"/>
</dbReference>
<dbReference type="AlphaFoldDB" id="A0A8T0S1M1"/>
<evidence type="ECO:0008006" key="6">
    <source>
        <dbReference type="Google" id="ProtNLM"/>
    </source>
</evidence>